<dbReference type="KEGG" id="maqe:RJ40_01630"/>
<evidence type="ECO:0000256" key="1">
    <source>
        <dbReference type="SAM" id="MobiDB-lite"/>
    </source>
</evidence>
<dbReference type="RefSeq" id="WP_265581613.1">
    <property type="nucleotide sequence ID" value="NZ_CP036172.1"/>
</dbReference>
<sequence length="379" mass="40278">MKKISFPTIDPTVRRLLIFLSTVTIGSVFILYDVPTELLLIGTVVAGSLTLFIFGAARLSDLKPSQIKKAIQEFRVRREKTEGQDSAGRENAILTKKQDQDTLVSLRLACAQLSGVFRGGAERLKATLFHKDEKLKEIDSALEVAMASGGAVSASEASAGAGGVGALALGDDEFDDDLEGLDLGDEELDSGSALEIPLDAEVPGVSADLSAVSAILEAHAEELEEFAELGEIEDLDSDLSEDLDGFDEVDLDSLDLSDAEIDDLQPEPEEENAPSLTETLQADIAPPQDAGGAAAASAGEEEDGSGVDMVAFATGSGDPNDLMSLLKEDVKKKKTEDHDSLLRDLKGKKFEAKDLLGELEETMGMLKPKKAKKTKVNAK</sequence>
<reference evidence="3" key="1">
    <citation type="journal article" date="2001" name="Int. J. Syst. Evol. Microbiol.">
        <title>Methanofollis aquaemaris sp. nov., a methanogen isolated from an aquaculture fish pond.</title>
        <authorList>
            <person name="Lai M.C."/>
            <person name="Chen S.C."/>
        </authorList>
    </citation>
    <scope>NUCLEOTIDE SEQUENCE</scope>
    <source>
        <strain evidence="3">N2F9704</strain>
    </source>
</reference>
<dbReference type="EMBL" id="CP036172">
    <property type="protein sequence ID" value="QSZ66290.1"/>
    <property type="molecule type" value="Genomic_DNA"/>
</dbReference>
<name>A0A8A3S3Q9_9EURY</name>
<keyword evidence="4" id="KW-1185">Reference proteome</keyword>
<protein>
    <submittedName>
        <fullName evidence="3">Uncharacterized protein</fullName>
    </submittedName>
</protein>
<evidence type="ECO:0000313" key="3">
    <source>
        <dbReference type="EMBL" id="QSZ66290.1"/>
    </source>
</evidence>
<feature type="compositionally biased region" description="Low complexity" evidence="1">
    <location>
        <begin position="289"/>
        <end position="298"/>
    </location>
</feature>
<feature type="region of interest" description="Disordered" evidence="1">
    <location>
        <begin position="263"/>
        <end position="323"/>
    </location>
</feature>
<keyword evidence="2" id="KW-0472">Membrane</keyword>
<dbReference type="Proteomes" id="UP001042704">
    <property type="component" value="Chromosome"/>
</dbReference>
<reference evidence="3" key="2">
    <citation type="submission" date="2019-02" db="EMBL/GenBank/DDBJ databases">
        <authorList>
            <person name="Chen S.-C."/>
            <person name="Chien H.-H."/>
            <person name="Lai M.-C."/>
        </authorList>
    </citation>
    <scope>NUCLEOTIDE SEQUENCE</scope>
    <source>
        <strain evidence="3">N2F9704</strain>
    </source>
</reference>
<organism evidence="3 4">
    <name type="scientific">Methanofollis aquaemaris</name>
    <dbReference type="NCBI Taxonomy" id="126734"/>
    <lineage>
        <taxon>Archaea</taxon>
        <taxon>Methanobacteriati</taxon>
        <taxon>Methanobacteriota</taxon>
        <taxon>Stenosarchaea group</taxon>
        <taxon>Methanomicrobia</taxon>
        <taxon>Methanomicrobiales</taxon>
        <taxon>Methanomicrobiaceae</taxon>
        <taxon>Methanofollis</taxon>
    </lineage>
</organism>
<dbReference type="AlphaFoldDB" id="A0A8A3S3Q9"/>
<evidence type="ECO:0000256" key="2">
    <source>
        <dbReference type="SAM" id="Phobius"/>
    </source>
</evidence>
<evidence type="ECO:0000313" key="4">
    <source>
        <dbReference type="Proteomes" id="UP001042704"/>
    </source>
</evidence>
<feature type="transmembrane region" description="Helical" evidence="2">
    <location>
        <begin position="38"/>
        <end position="59"/>
    </location>
</feature>
<keyword evidence="2" id="KW-0812">Transmembrane</keyword>
<keyword evidence="2" id="KW-1133">Transmembrane helix</keyword>
<feature type="compositionally biased region" description="Acidic residues" evidence="1">
    <location>
        <begin position="263"/>
        <end position="272"/>
    </location>
</feature>
<gene>
    <name evidence="3" type="ORF">RJ40_01630</name>
</gene>
<dbReference type="GeneID" id="76423017"/>
<accession>A0A8A3S3Q9</accession>
<proteinExistence type="predicted"/>
<feature type="transmembrane region" description="Helical" evidence="2">
    <location>
        <begin position="12"/>
        <end position="32"/>
    </location>
</feature>